<keyword evidence="1" id="KW-0472">Membrane</keyword>
<sequence length="399" mass="46097">MENDNVKIKEPTRKNTVLSGHVDSLKKNESSEVVKKNERLLSLDFYRGLIMVLLMLEAAGLYKHLVNTSTPSSFLHSIAVQFTHHAWHGLRFWDLIQPAFMFIAGTAMAFSLTKQTSKGRPWEQQATRTLKRSMWLLFWGILIYAVRGDSLSFELWNVLSQLSFTLLVAFLIFRWKPSYQILFSIGLLVLTEWLYRFTNIPGFDQPFINQHNFGNYIDLILMNKINSGGWVAVNAIPTAAHTIWGAVAGKWLLRKHTVKGKLGYIIIFGVITLFTGYLLDILDITPIIKKIATSSFTLVSGGWCLLALAFLYYWIDLLKHKKFLSFFTIVGMNSIFIYLFFEIVVHHWLYDYSYTIVNGIISPIGLTHSAILIMSSIILFLIQWYLCFWLYQKKIFFKV</sequence>
<accession>A0A9X1UUQ4</accession>
<evidence type="ECO:0000313" key="3">
    <source>
        <dbReference type="Proteomes" id="UP001139344"/>
    </source>
</evidence>
<feature type="transmembrane region" description="Helical" evidence="1">
    <location>
        <begin position="95"/>
        <end position="112"/>
    </location>
</feature>
<feature type="transmembrane region" description="Helical" evidence="1">
    <location>
        <begin position="291"/>
        <end position="314"/>
    </location>
</feature>
<keyword evidence="3" id="KW-1185">Reference proteome</keyword>
<feature type="transmembrane region" description="Helical" evidence="1">
    <location>
        <begin position="133"/>
        <end position="149"/>
    </location>
</feature>
<feature type="transmembrane region" description="Helical" evidence="1">
    <location>
        <begin position="45"/>
        <end position="65"/>
    </location>
</feature>
<feature type="transmembrane region" description="Helical" evidence="1">
    <location>
        <begin position="262"/>
        <end position="279"/>
    </location>
</feature>
<dbReference type="AlphaFoldDB" id="A0A9X1UUQ4"/>
<protein>
    <submittedName>
        <fullName evidence="2">DUF5009 domain-containing protein</fullName>
    </submittedName>
</protein>
<evidence type="ECO:0000256" key="1">
    <source>
        <dbReference type="SAM" id="Phobius"/>
    </source>
</evidence>
<dbReference type="PANTHER" id="PTHR31061">
    <property type="entry name" value="LD22376P"/>
    <property type="match status" value="1"/>
</dbReference>
<keyword evidence="1" id="KW-0812">Transmembrane</keyword>
<feature type="transmembrane region" description="Helical" evidence="1">
    <location>
        <begin position="370"/>
        <end position="391"/>
    </location>
</feature>
<organism evidence="2 3">
    <name type="scientific">Christiangramia crocea</name>
    <dbReference type="NCBI Taxonomy" id="2904124"/>
    <lineage>
        <taxon>Bacteria</taxon>
        <taxon>Pseudomonadati</taxon>
        <taxon>Bacteroidota</taxon>
        <taxon>Flavobacteriia</taxon>
        <taxon>Flavobacteriales</taxon>
        <taxon>Flavobacteriaceae</taxon>
        <taxon>Christiangramia</taxon>
    </lineage>
</organism>
<keyword evidence="1" id="KW-1133">Transmembrane helix</keyword>
<feature type="transmembrane region" description="Helical" evidence="1">
    <location>
        <begin position="155"/>
        <end position="173"/>
    </location>
</feature>
<dbReference type="RefSeq" id="WP_240096104.1">
    <property type="nucleotide sequence ID" value="NZ_JAJSON010000009.1"/>
</dbReference>
<dbReference type="EMBL" id="JAJSON010000009">
    <property type="protein sequence ID" value="MCG9970625.1"/>
    <property type="molecule type" value="Genomic_DNA"/>
</dbReference>
<dbReference type="Proteomes" id="UP001139344">
    <property type="component" value="Unassembled WGS sequence"/>
</dbReference>
<feature type="transmembrane region" description="Helical" evidence="1">
    <location>
        <begin position="326"/>
        <end position="350"/>
    </location>
</feature>
<gene>
    <name evidence="2" type="ORF">LU635_03165</name>
</gene>
<evidence type="ECO:0000313" key="2">
    <source>
        <dbReference type="EMBL" id="MCG9970625.1"/>
    </source>
</evidence>
<proteinExistence type="predicted"/>
<dbReference type="PANTHER" id="PTHR31061:SF24">
    <property type="entry name" value="LD22376P"/>
    <property type="match status" value="1"/>
</dbReference>
<comment type="caution">
    <text evidence="2">The sequence shown here is derived from an EMBL/GenBank/DDBJ whole genome shotgun (WGS) entry which is preliminary data.</text>
</comment>
<name>A0A9X1UUQ4_9FLAO</name>
<reference evidence="2" key="1">
    <citation type="submission" date="2021-12" db="EMBL/GenBank/DDBJ databases">
        <title>Description of Gramella crocea sp. nov., a new bacterium isolated from activated sludge.</title>
        <authorList>
            <person name="Zhang X."/>
        </authorList>
    </citation>
    <scope>NUCLEOTIDE SEQUENCE</scope>
    <source>
        <strain evidence="2">YB25</strain>
    </source>
</reference>